<dbReference type="OrthoDB" id="6882680at2"/>
<dbReference type="CDD" id="cd07101">
    <property type="entry name" value="ALDH_SSADH2_GabD2"/>
    <property type="match status" value="1"/>
</dbReference>
<dbReference type="InterPro" id="IPR016162">
    <property type="entry name" value="Ald_DH_N"/>
</dbReference>
<dbReference type="GO" id="GO:0016620">
    <property type="term" value="F:oxidoreductase activity, acting on the aldehyde or oxo group of donors, NAD or NADP as acceptor"/>
    <property type="evidence" value="ECO:0007669"/>
    <property type="project" value="InterPro"/>
</dbReference>
<keyword evidence="7" id="KW-1185">Reference proteome</keyword>
<comment type="caution">
    <text evidence="6">The sequence shown here is derived from an EMBL/GenBank/DDBJ whole genome shotgun (WGS) entry which is preliminary data.</text>
</comment>
<dbReference type="FunFam" id="3.40.309.10:FF:000009">
    <property type="entry name" value="Aldehyde dehydrogenase A"/>
    <property type="match status" value="1"/>
</dbReference>
<dbReference type="AlphaFoldDB" id="A0A511M4C7"/>
<keyword evidence="2 4" id="KW-0560">Oxidoreductase</keyword>
<dbReference type="Pfam" id="PF00171">
    <property type="entry name" value="Aldedh"/>
    <property type="match status" value="1"/>
</dbReference>
<dbReference type="InterPro" id="IPR016163">
    <property type="entry name" value="Ald_DH_C"/>
</dbReference>
<dbReference type="InterPro" id="IPR029510">
    <property type="entry name" value="Ald_DH_CS_GLU"/>
</dbReference>
<evidence type="ECO:0000256" key="4">
    <source>
        <dbReference type="RuleBase" id="RU003345"/>
    </source>
</evidence>
<dbReference type="SUPFAM" id="SSF53720">
    <property type="entry name" value="ALDH-like"/>
    <property type="match status" value="1"/>
</dbReference>
<evidence type="ECO:0000259" key="5">
    <source>
        <dbReference type="Pfam" id="PF00171"/>
    </source>
</evidence>
<protein>
    <submittedName>
        <fullName evidence="6">Succinic semialdehyde dehydrogenase</fullName>
    </submittedName>
</protein>
<sequence length="530" mass="57000">MSTETKKSPTAALPARITGALIDRLTELVVADGTAAPYSMTEVYTGASVGDLPQSTPADVRAAATTARAAQQEWAALPVRSRLRVFEQMHELILGEVETIADLIQIGCGKTRRMAVEESCDVPMVISHYLKTARRVLRSKRRGGPMPIVTTSTEEHRPKGLVAVIAPWNFPFAIALSDAMPALMAGNGVILKPDNKTALCVLYGVELLHRAGLPRGLVQVVCGEGPDIGPTLIDSVDFVMFTGSTATGRVVGEQAGRNLIGCSLELGGKNPMLVLDDANLDEVVPGAAFSVFANSGQACMHIERIYVHRSLYDEFVRRLVAAADELNSKIGAAYDYTPEFGSLVSVQHRDRVAAHVEDARAKGATVLTGGKARPDVGPAFYEATVLTGVTPEMTHATLETFGPVVSVYPYDDEQEAIRLANDTEYGLNASVWSRDLNRANRIAAQLQAGNININDGFVATYAAKGTPSGGVKQSGVGTRHGDQGLLKYTDTVNVGVLKRQVLSARSGQPYEKQLKMTLMSLRLMRRTRLR</sequence>
<gene>
    <name evidence="6" type="primary">gabD</name>
    <name evidence="6" type="ORF">NN4_00210</name>
</gene>
<dbReference type="InterPro" id="IPR016161">
    <property type="entry name" value="Ald_DH/histidinol_DH"/>
</dbReference>
<feature type="active site" evidence="3">
    <location>
        <position position="265"/>
    </location>
</feature>
<organism evidence="6 7">
    <name type="scientific">Nocardia ninae NBRC 108245</name>
    <dbReference type="NCBI Taxonomy" id="1210091"/>
    <lineage>
        <taxon>Bacteria</taxon>
        <taxon>Bacillati</taxon>
        <taxon>Actinomycetota</taxon>
        <taxon>Actinomycetes</taxon>
        <taxon>Mycobacteriales</taxon>
        <taxon>Nocardiaceae</taxon>
        <taxon>Nocardia</taxon>
    </lineage>
</organism>
<proteinExistence type="inferred from homology"/>
<reference evidence="6 7" key="1">
    <citation type="submission" date="2019-07" db="EMBL/GenBank/DDBJ databases">
        <title>Whole genome shotgun sequence of Nocardia ninae NBRC 108245.</title>
        <authorList>
            <person name="Hosoyama A."/>
            <person name="Uohara A."/>
            <person name="Ohji S."/>
            <person name="Ichikawa N."/>
        </authorList>
    </citation>
    <scope>NUCLEOTIDE SEQUENCE [LARGE SCALE GENOMIC DNA]</scope>
    <source>
        <strain evidence="6 7">NBRC 108245</strain>
    </source>
</reference>
<dbReference type="Gene3D" id="3.40.309.10">
    <property type="entry name" value="Aldehyde Dehydrogenase, Chain A, domain 2"/>
    <property type="match status" value="1"/>
</dbReference>
<dbReference type="NCBIfam" id="NF006916">
    <property type="entry name" value="PRK09407.1"/>
    <property type="match status" value="1"/>
</dbReference>
<feature type="domain" description="Aldehyde dehydrogenase" evidence="5">
    <location>
        <begin position="38"/>
        <end position="493"/>
    </location>
</feature>
<dbReference type="InterPro" id="IPR015590">
    <property type="entry name" value="Aldehyde_DH_dom"/>
</dbReference>
<evidence type="ECO:0000256" key="1">
    <source>
        <dbReference type="ARBA" id="ARBA00009986"/>
    </source>
</evidence>
<evidence type="ECO:0000313" key="6">
    <source>
        <dbReference type="EMBL" id="GEM35502.1"/>
    </source>
</evidence>
<evidence type="ECO:0000256" key="3">
    <source>
        <dbReference type="PROSITE-ProRule" id="PRU10007"/>
    </source>
</evidence>
<dbReference type="Proteomes" id="UP000321424">
    <property type="component" value="Unassembled WGS sequence"/>
</dbReference>
<evidence type="ECO:0000256" key="2">
    <source>
        <dbReference type="ARBA" id="ARBA00023002"/>
    </source>
</evidence>
<dbReference type="RefSeq" id="WP_147127879.1">
    <property type="nucleotide sequence ID" value="NZ_BJXA01000001.1"/>
</dbReference>
<dbReference type="EMBL" id="BJXA01000001">
    <property type="protein sequence ID" value="GEM35502.1"/>
    <property type="molecule type" value="Genomic_DNA"/>
</dbReference>
<name>A0A511M4C7_9NOCA</name>
<dbReference type="Gene3D" id="3.40.605.10">
    <property type="entry name" value="Aldehyde Dehydrogenase, Chain A, domain 1"/>
    <property type="match status" value="1"/>
</dbReference>
<dbReference type="PANTHER" id="PTHR11699">
    <property type="entry name" value="ALDEHYDE DEHYDROGENASE-RELATED"/>
    <property type="match status" value="1"/>
</dbReference>
<comment type="similarity">
    <text evidence="1 4">Belongs to the aldehyde dehydrogenase family.</text>
</comment>
<dbReference type="PROSITE" id="PS00687">
    <property type="entry name" value="ALDEHYDE_DEHYDR_GLU"/>
    <property type="match status" value="1"/>
</dbReference>
<evidence type="ECO:0000313" key="7">
    <source>
        <dbReference type="Proteomes" id="UP000321424"/>
    </source>
</evidence>
<accession>A0A511M4C7</accession>